<dbReference type="Proteomes" id="UP000812287">
    <property type="component" value="Unassembled WGS sequence"/>
</dbReference>
<dbReference type="AlphaFoldDB" id="A0A9P7VHB5"/>
<dbReference type="EMBL" id="MU250568">
    <property type="protein sequence ID" value="KAG7440709.1"/>
    <property type="molecule type" value="Genomic_DNA"/>
</dbReference>
<sequence length="191" mass="21351">MFLAQPQLSSPVIVSSLSLLTIYNFCQYLYYQTTRSKKSSACRRIYFVLDFAVDFFKVELFVHSASYPPEAMSNGDTKSCVNCDCQRRKSDQEDNHKVIGNATVNDAANLRIYDHGYHRPSAVSSKSFIPDGDTKHMSVRNCSPPPALTETSLTFVITMEIIRALSASDEGLARRGAMKSCQESAAEQKIR</sequence>
<reference evidence="1" key="1">
    <citation type="submission" date="2020-11" db="EMBL/GenBank/DDBJ databases">
        <title>Adaptations for nitrogen fixation in a non-lichenized fungal sporocarp promotes dispersal by wood-feeding termites.</title>
        <authorList>
            <consortium name="DOE Joint Genome Institute"/>
            <person name="Koch R.A."/>
            <person name="Yoon G."/>
            <person name="Arayal U."/>
            <person name="Lail K."/>
            <person name="Amirebrahimi M."/>
            <person name="Labutti K."/>
            <person name="Lipzen A."/>
            <person name="Riley R."/>
            <person name="Barry K."/>
            <person name="Henrissat B."/>
            <person name="Grigoriev I.V."/>
            <person name="Herr J.R."/>
            <person name="Aime M.C."/>
        </authorList>
    </citation>
    <scope>NUCLEOTIDE SEQUENCE</scope>
    <source>
        <strain evidence="1">MCA 3950</strain>
    </source>
</reference>
<evidence type="ECO:0000313" key="1">
    <source>
        <dbReference type="EMBL" id="KAG7440709.1"/>
    </source>
</evidence>
<accession>A0A9P7VHB5</accession>
<protein>
    <submittedName>
        <fullName evidence="1">Uncharacterized protein</fullName>
    </submittedName>
</protein>
<proteinExistence type="predicted"/>
<organism evidence="1 2">
    <name type="scientific">Guyanagaster necrorhizus</name>
    <dbReference type="NCBI Taxonomy" id="856835"/>
    <lineage>
        <taxon>Eukaryota</taxon>
        <taxon>Fungi</taxon>
        <taxon>Dikarya</taxon>
        <taxon>Basidiomycota</taxon>
        <taxon>Agaricomycotina</taxon>
        <taxon>Agaricomycetes</taxon>
        <taxon>Agaricomycetidae</taxon>
        <taxon>Agaricales</taxon>
        <taxon>Marasmiineae</taxon>
        <taxon>Physalacriaceae</taxon>
        <taxon>Guyanagaster</taxon>
    </lineage>
</organism>
<evidence type="ECO:0000313" key="2">
    <source>
        <dbReference type="Proteomes" id="UP000812287"/>
    </source>
</evidence>
<comment type="caution">
    <text evidence="1">The sequence shown here is derived from an EMBL/GenBank/DDBJ whole genome shotgun (WGS) entry which is preliminary data.</text>
</comment>
<dbReference type="RefSeq" id="XP_043034209.1">
    <property type="nucleotide sequence ID" value="XM_043179601.1"/>
</dbReference>
<gene>
    <name evidence="1" type="ORF">BT62DRAFT_1080703</name>
</gene>
<dbReference type="GeneID" id="66101895"/>
<name>A0A9P7VHB5_9AGAR</name>
<keyword evidence="2" id="KW-1185">Reference proteome</keyword>